<comment type="caution">
    <text evidence="2">The sequence shown here is derived from an EMBL/GenBank/DDBJ whole genome shotgun (WGS) entry which is preliminary data.</text>
</comment>
<feature type="region of interest" description="Disordered" evidence="1">
    <location>
        <begin position="1"/>
        <end position="59"/>
    </location>
</feature>
<dbReference type="EMBL" id="CALTRL010000148">
    <property type="protein sequence ID" value="CAH7666769.1"/>
    <property type="molecule type" value="Genomic_DNA"/>
</dbReference>
<reference evidence="2" key="1">
    <citation type="submission" date="2022-06" db="EMBL/GenBank/DDBJ databases">
        <authorList>
            <consortium name="SYNGENTA / RWTH Aachen University"/>
        </authorList>
    </citation>
    <scope>NUCLEOTIDE SEQUENCE</scope>
</reference>
<feature type="region of interest" description="Disordered" evidence="1">
    <location>
        <begin position="173"/>
        <end position="204"/>
    </location>
</feature>
<name>A0AAV0AF83_PHAPC</name>
<accession>A0AAV0AF83</accession>
<dbReference type="AlphaFoldDB" id="A0AAV0AF83"/>
<feature type="compositionally biased region" description="Polar residues" evidence="1">
    <location>
        <begin position="173"/>
        <end position="197"/>
    </location>
</feature>
<evidence type="ECO:0000313" key="3">
    <source>
        <dbReference type="Proteomes" id="UP001153365"/>
    </source>
</evidence>
<feature type="compositionally biased region" description="Polar residues" evidence="1">
    <location>
        <begin position="320"/>
        <end position="366"/>
    </location>
</feature>
<feature type="compositionally biased region" description="Basic and acidic residues" evidence="1">
    <location>
        <begin position="393"/>
        <end position="402"/>
    </location>
</feature>
<gene>
    <name evidence="2" type="ORF">PPACK8108_LOCUS1120</name>
</gene>
<evidence type="ECO:0000313" key="2">
    <source>
        <dbReference type="EMBL" id="CAH7666769.1"/>
    </source>
</evidence>
<feature type="region of interest" description="Disordered" evidence="1">
    <location>
        <begin position="310"/>
        <end position="410"/>
    </location>
</feature>
<organism evidence="2 3">
    <name type="scientific">Phakopsora pachyrhizi</name>
    <name type="common">Asian soybean rust disease fungus</name>
    <dbReference type="NCBI Taxonomy" id="170000"/>
    <lineage>
        <taxon>Eukaryota</taxon>
        <taxon>Fungi</taxon>
        <taxon>Dikarya</taxon>
        <taxon>Basidiomycota</taxon>
        <taxon>Pucciniomycotina</taxon>
        <taxon>Pucciniomycetes</taxon>
        <taxon>Pucciniales</taxon>
        <taxon>Phakopsoraceae</taxon>
        <taxon>Phakopsora</taxon>
    </lineage>
</organism>
<protein>
    <submittedName>
        <fullName evidence="2">Expressed protein</fullName>
    </submittedName>
</protein>
<keyword evidence="3" id="KW-1185">Reference proteome</keyword>
<feature type="compositionally biased region" description="Polar residues" evidence="1">
    <location>
        <begin position="38"/>
        <end position="47"/>
    </location>
</feature>
<proteinExistence type="predicted"/>
<sequence>MSNKKKLQPTLTAPDSRRQLKRSKSHALITAGFRRLRTISQSQNRHQSANEEDVPELPKEPIRAGLRASSAAKPSHTPLPSVSLPILCLSQAVTTGALPSQLSQLRGIHIVGDPSEDPDLDEDTTINTLRSRSSVSNSSAALDGPRYPSLDVCEVRQKQGDCNCLSCNPPTPTRSMLTESSATPRSSYLDTLSSSPRSSDDRNILPLSPRACLTAFPPIDLKSPYAPYAPTPPLSPPGTLQVNSFSVSTASKHSNGFNISKGLRKLPSTMIFKTGLKDQNVTQVHQVSSRGSGINSMISQSTVSLKARIGTSQERDTMRGSHSSSKATSPLLNKNRFMGSTASLVSRCSSNPPKITTSKLNGSRTLSPEHKICPDFKFPPSKLSSCEPSEASKPSDKRERSNSSKSQFRGGFNNLMVPISRFRTYSSLNTIFRKGASKPRSETSSFEAGDRSVVSICTDSCYEVLDATVMSARHLKISQNSGLNSRRPSTVEVS</sequence>
<dbReference type="Proteomes" id="UP001153365">
    <property type="component" value="Unassembled WGS sequence"/>
</dbReference>
<evidence type="ECO:0000256" key="1">
    <source>
        <dbReference type="SAM" id="MobiDB-lite"/>
    </source>
</evidence>